<keyword evidence="1 10" id="KW-0540">Nuclease</keyword>
<evidence type="ECO:0000256" key="11">
    <source>
        <dbReference type="SAM" id="MobiDB-lite"/>
    </source>
</evidence>
<dbReference type="RefSeq" id="WP_353650423.1">
    <property type="nucleotide sequence ID" value="NZ_CP159218.1"/>
</dbReference>
<evidence type="ECO:0000256" key="10">
    <source>
        <dbReference type="HAMAP-Rule" id="MF_01486"/>
    </source>
</evidence>
<dbReference type="GO" id="GO:0003677">
    <property type="term" value="F:DNA binding"/>
    <property type="evidence" value="ECO:0007669"/>
    <property type="project" value="UniProtKB-UniRule"/>
</dbReference>
<reference evidence="13" key="1">
    <citation type="submission" date="2024-05" db="EMBL/GenBank/DDBJ databases">
        <authorList>
            <person name="Cai S.Y."/>
            <person name="Jin L.M."/>
            <person name="Li H.R."/>
        </authorList>
    </citation>
    <scope>NUCLEOTIDE SEQUENCE</scope>
    <source>
        <strain evidence="13">A5-74</strain>
    </source>
</reference>
<feature type="domain" description="RecC C-terminal" evidence="12">
    <location>
        <begin position="870"/>
        <end position="1099"/>
    </location>
</feature>
<dbReference type="Pfam" id="PF17946">
    <property type="entry name" value="RecC_C"/>
    <property type="match status" value="1"/>
</dbReference>
<dbReference type="GO" id="GO:0009338">
    <property type="term" value="C:exodeoxyribonuclease V complex"/>
    <property type="evidence" value="ECO:0007669"/>
    <property type="project" value="InterPro"/>
</dbReference>
<dbReference type="AlphaFoldDB" id="A0AAU8DRH1"/>
<name>A0AAU8DRH1_9ACTN</name>
<dbReference type="NCBIfam" id="TIGR01450">
    <property type="entry name" value="recC"/>
    <property type="match status" value="1"/>
</dbReference>
<evidence type="ECO:0000259" key="12">
    <source>
        <dbReference type="Pfam" id="PF17946"/>
    </source>
</evidence>
<dbReference type="Gene3D" id="3.40.50.300">
    <property type="entry name" value="P-loop containing nucleotide triphosphate hydrolases"/>
    <property type="match status" value="2"/>
</dbReference>
<keyword evidence="6 10" id="KW-0269">Exonuclease</keyword>
<dbReference type="InterPro" id="IPR013986">
    <property type="entry name" value="DExx_box_DNA_helicase_dom_sf"/>
</dbReference>
<evidence type="ECO:0000256" key="6">
    <source>
        <dbReference type="ARBA" id="ARBA00022839"/>
    </source>
</evidence>
<evidence type="ECO:0000256" key="5">
    <source>
        <dbReference type="ARBA" id="ARBA00022806"/>
    </source>
</evidence>
<dbReference type="Gene3D" id="1.10.10.160">
    <property type="match status" value="1"/>
</dbReference>
<keyword evidence="2 10" id="KW-0547">Nucleotide-binding</keyword>
<evidence type="ECO:0000313" key="13">
    <source>
        <dbReference type="EMBL" id="XCG64811.1"/>
    </source>
</evidence>
<dbReference type="InterPro" id="IPR027417">
    <property type="entry name" value="P-loop_NTPase"/>
</dbReference>
<keyword evidence="9 10" id="KW-0234">DNA repair</keyword>
<dbReference type="PANTHER" id="PTHR30591">
    <property type="entry name" value="RECBCD ENZYME SUBUNIT RECC"/>
    <property type="match status" value="1"/>
</dbReference>
<keyword evidence="3 10" id="KW-0227">DNA damage</keyword>
<feature type="compositionally biased region" description="Basic and acidic residues" evidence="11">
    <location>
        <begin position="291"/>
        <end position="302"/>
    </location>
</feature>
<proteinExistence type="inferred from homology"/>
<dbReference type="Gene3D" id="3.40.50.10930">
    <property type="match status" value="1"/>
</dbReference>
<dbReference type="InterPro" id="IPR011335">
    <property type="entry name" value="Restrct_endonuc-II-like"/>
</dbReference>
<gene>
    <name evidence="10 13" type="primary">recC</name>
    <name evidence="13" type="ORF">ABLG96_05705</name>
</gene>
<dbReference type="GO" id="GO:0008854">
    <property type="term" value="F:exodeoxyribonuclease V activity"/>
    <property type="evidence" value="ECO:0007669"/>
    <property type="project" value="InterPro"/>
</dbReference>
<keyword evidence="7 10" id="KW-0067">ATP-binding</keyword>
<protein>
    <recommendedName>
        <fullName evidence="10">RecBCD enzyme subunit RecC</fullName>
    </recommendedName>
    <alternativeName>
        <fullName evidence="10">Exonuclease V subunit RecC</fullName>
        <shortName evidence="10">ExoV subunit RecC</shortName>
    </alternativeName>
    <alternativeName>
        <fullName evidence="10">Helicase/nuclease RecBCD subunit RecC</fullName>
    </alternativeName>
</protein>
<dbReference type="SUPFAM" id="SSF52540">
    <property type="entry name" value="P-loop containing nucleoside triphosphate hydrolases"/>
    <property type="match status" value="2"/>
</dbReference>
<dbReference type="GO" id="GO:0000724">
    <property type="term" value="P:double-strand break repair via homologous recombination"/>
    <property type="evidence" value="ECO:0007669"/>
    <property type="project" value="UniProtKB-UniRule"/>
</dbReference>
<dbReference type="SUPFAM" id="SSF52980">
    <property type="entry name" value="Restriction endonuclease-like"/>
    <property type="match status" value="1"/>
</dbReference>
<organism evidence="13">
    <name type="scientific">Nakamurella sp. A5-74</name>
    <dbReference type="NCBI Taxonomy" id="3158264"/>
    <lineage>
        <taxon>Bacteria</taxon>
        <taxon>Bacillati</taxon>
        <taxon>Actinomycetota</taxon>
        <taxon>Actinomycetes</taxon>
        <taxon>Nakamurellales</taxon>
        <taxon>Nakamurellaceae</taxon>
        <taxon>Nakamurella</taxon>
    </lineage>
</organism>
<comment type="subunit">
    <text evidence="10">Heterotrimer of RecB, RecC and RecD. All subunits contribute to DNA-binding.</text>
</comment>
<evidence type="ECO:0000256" key="9">
    <source>
        <dbReference type="ARBA" id="ARBA00023204"/>
    </source>
</evidence>
<comment type="similarity">
    <text evidence="10">Belongs to the RecC family.</text>
</comment>
<dbReference type="GO" id="GO:0003678">
    <property type="term" value="F:DNA helicase activity"/>
    <property type="evidence" value="ECO:0007669"/>
    <property type="project" value="UniProtKB-UniRule"/>
</dbReference>
<feature type="region of interest" description="Disordered" evidence="11">
    <location>
        <begin position="289"/>
        <end position="315"/>
    </location>
</feature>
<evidence type="ECO:0000256" key="8">
    <source>
        <dbReference type="ARBA" id="ARBA00023125"/>
    </source>
</evidence>
<evidence type="ECO:0000256" key="4">
    <source>
        <dbReference type="ARBA" id="ARBA00022801"/>
    </source>
</evidence>
<dbReference type="InterPro" id="IPR041500">
    <property type="entry name" value="RecC_C"/>
</dbReference>
<comment type="miscellaneous">
    <text evidence="10">In the RecBCD complex, RecB has a slow 3'-5' helicase, an exonuclease activity and loads RecA onto ssDNA, RecD has a fast 5'-3' helicase activity, while RecC stimulates the ATPase and processivity of the RecB helicase and contributes to recognition of the Chi site.</text>
</comment>
<dbReference type="HAMAP" id="MF_01486">
    <property type="entry name" value="RecC"/>
    <property type="match status" value="1"/>
</dbReference>
<evidence type="ECO:0000256" key="3">
    <source>
        <dbReference type="ARBA" id="ARBA00022763"/>
    </source>
</evidence>
<comment type="function">
    <text evidence="10">A helicase/nuclease that prepares dsDNA breaks (DSB) for recombinational DNA repair. Binds to DSBs and unwinds DNA via a highly rapid and processive ATP-dependent bidirectional helicase activity. Unwinds dsDNA until it encounters a Chi (crossover hotspot instigator) sequence from the 3' direction. Cuts ssDNA a few nucleotides 3' to the Chi site. The properties and activities of the enzyme are changed at Chi. The Chi-altered holoenzyme produces a long 3'-ssDNA overhang and facilitates RecA-binding to the ssDNA for homologous DNA recombination and repair. Holoenzyme degrades any linearized DNA that is unable to undergo homologous recombination. In the holoenzyme this subunit recognizes the wild-type Chi sequence, and when added to isolated RecB increases its ATP-dependent helicase processivity.</text>
</comment>
<keyword evidence="8 10" id="KW-0238">DNA-binding</keyword>
<dbReference type="InterPro" id="IPR006697">
    <property type="entry name" value="RecC"/>
</dbReference>
<keyword evidence="5 10" id="KW-0347">Helicase</keyword>
<dbReference type="Pfam" id="PF04257">
    <property type="entry name" value="Exonuc_V_gamma"/>
    <property type="match status" value="1"/>
</dbReference>
<evidence type="ECO:0000256" key="1">
    <source>
        <dbReference type="ARBA" id="ARBA00022722"/>
    </source>
</evidence>
<dbReference type="EMBL" id="CP159218">
    <property type="protein sequence ID" value="XCG64811.1"/>
    <property type="molecule type" value="Genomic_DNA"/>
</dbReference>
<dbReference type="PANTHER" id="PTHR30591:SF1">
    <property type="entry name" value="RECBCD ENZYME SUBUNIT RECC"/>
    <property type="match status" value="1"/>
</dbReference>
<accession>A0AAU8DRH1</accession>
<keyword evidence="4 10" id="KW-0378">Hydrolase</keyword>
<sequence>MSLQLHRAQRSDALVRALAEVLSDPLPDPMTAEVVAVPAQGIERWISQRLSAILGASGPEHADGVSANIEFPSPARLVASTISLASGVAPQDDEWNPERLVWTVLAAIDDHLGAPGFEALTDHLGGVGSVLDQDATFDPIARATAVRRGRRLGVARRLAGLFDSYSRFRPSVLQAWAAGYDTDGCTDTGVPTAGPDGVLLAAARSWQPVLFRAVSEALALPSPAQRLTQVVARLADDPGVSPLPARVAVFGATRLSATELVVIDALALHRDVHLYIPQPSPRLWTKLAQQRTERGLTRRRSDPTSGLPEHPLLRSLGRDSRELQLRLSAGSAPMIDHHLHLDPAVAAGSAPPTGLTALQRLHLDLADDRRPPGPDGARDERAVLDPGDASIRIHACHGRDRQIEVLRDVLVGLLADDETLQPRDILVMCPDIELYAPLVLAAFGVGDAAVQPSSHPGTGIRVRLADRALRRTNPVLDVLARMLELADSRMTASEVLDFAALQPVRRRFSFDDDDLLQLRTWVADAGIRWGINEPGRARFALPGVWQNTWRRGLMRVLLGVAMSEDVPQFVGQTLPLDDVDSSRISLAGRFAELIDRLALTAGALTGEQSFSAWVGALSTAVDTLTAVSGSDAWQQEQAHRMLLSELDLAGDGARRPLRLQDIRAVLADALQGRPTRSNFRTGELTICSMVPMRSVPHRVICLLGLDDGEFPRAGRVDGDDVLAVDPVVGERDRTSEDRQLLLDAVDAASEHLVFLYSGADHRTGAERPPAAALGEILDVLDATLQDGAGGSVRDLIHVRHPLQPFDDRNFLPDSELVAPRAGADARPFSFDASALEGATALRASALHLPSIAGLLVPTALPPREHRPGDVVEVDQLIRFFEQPAARFLAERLGLDSNWREDPPVDELETDLDGLQKWAIGDRLVRLQLDGIGRQESIAAENRRGVLPVGARAAEVMREVAELADPVVAAGLRHRAGSRSMVDVSIGLEDGRALVGTLGPVHGGRLVTVGYSRPGPKQRLRNWISGLVLAAAGAQDDGAPGGAVWIGQGRRGQQAETVVVAPDPAGARGQLVDLLAIRDLGMRVPLPVTPRLGWAYAEKRIRFGVDQDTAWQIADTLWSRDKYRPERTEAAHRMCWQAAELADIADLPGIAALPNPGAERTMLGNLAMQIWSSVVRDEVDR</sequence>
<dbReference type="GO" id="GO:0005524">
    <property type="term" value="F:ATP binding"/>
    <property type="evidence" value="ECO:0007669"/>
    <property type="project" value="UniProtKB-UniRule"/>
</dbReference>
<evidence type="ECO:0000256" key="2">
    <source>
        <dbReference type="ARBA" id="ARBA00022741"/>
    </source>
</evidence>
<dbReference type="PIRSF" id="PIRSF000980">
    <property type="entry name" value="RecC"/>
    <property type="match status" value="1"/>
</dbReference>
<evidence type="ECO:0000256" key="7">
    <source>
        <dbReference type="ARBA" id="ARBA00022840"/>
    </source>
</evidence>